<accession>L0F8X8</accession>
<sequence>MKILIDADACPKVVLQICLNTGRQKDIPVWTVASFNHEINSDHHIIVGNSSQETDLKVMNLCEAGDIIVTQDIGLAAMVVGKGAKALGPSGKEYRPETMSIMLEERELKAKYRRAGGRTKGPSKRTPMEDRLFEQTLMSLLSEG</sequence>
<evidence type="ECO:0000256" key="2">
    <source>
        <dbReference type="HAMAP-Rule" id="MF_00489"/>
    </source>
</evidence>
<dbReference type="STRING" id="871963.Desdi_2219"/>
<evidence type="ECO:0000313" key="4">
    <source>
        <dbReference type="EMBL" id="AGA69652.1"/>
    </source>
</evidence>
<evidence type="ECO:0000256" key="3">
    <source>
        <dbReference type="SAM" id="MobiDB-lite"/>
    </source>
</evidence>
<dbReference type="RefSeq" id="WP_015262630.1">
    <property type="nucleotide sequence ID" value="NC_019903.1"/>
</dbReference>
<dbReference type="Proteomes" id="UP000010797">
    <property type="component" value="Chromosome"/>
</dbReference>
<dbReference type="InterPro" id="IPR003791">
    <property type="entry name" value="UPF0178"/>
</dbReference>
<reference evidence="5" key="1">
    <citation type="submission" date="2012-02" db="EMBL/GenBank/DDBJ databases">
        <title>Complete sequence of Desulfitobacterium dichloroeliminans LMG P-21439.</title>
        <authorList>
            <person name="Lucas S."/>
            <person name="Han J."/>
            <person name="Lapidus A."/>
            <person name="Cheng J.-F."/>
            <person name="Goodwin L."/>
            <person name="Pitluck S."/>
            <person name="Peters L."/>
            <person name="Ovchinnikova G."/>
            <person name="Teshima H."/>
            <person name="Detter J.C."/>
            <person name="Han C."/>
            <person name="Tapia R."/>
            <person name="Land M."/>
            <person name="Hauser L."/>
            <person name="Kyrpides N."/>
            <person name="Ivanova N."/>
            <person name="Pagani I."/>
            <person name="Kruse T."/>
            <person name="de Vos W.M."/>
            <person name="Boon N."/>
            <person name="Smidt H."/>
            <person name="Woyke T."/>
        </authorList>
    </citation>
    <scope>NUCLEOTIDE SEQUENCE [LARGE SCALE GENOMIC DNA]</scope>
    <source>
        <strain evidence="5">LMG P-21439 / DCA1</strain>
    </source>
</reference>
<dbReference type="HAMAP" id="MF_00489">
    <property type="entry name" value="UPF0178"/>
    <property type="match status" value="1"/>
</dbReference>
<keyword evidence="5" id="KW-1185">Reference proteome</keyword>
<evidence type="ECO:0000313" key="5">
    <source>
        <dbReference type="Proteomes" id="UP000010797"/>
    </source>
</evidence>
<evidence type="ECO:0000256" key="1">
    <source>
        <dbReference type="ARBA" id="ARBA00008522"/>
    </source>
</evidence>
<feature type="region of interest" description="Disordered" evidence="3">
    <location>
        <begin position="112"/>
        <end position="132"/>
    </location>
</feature>
<organism evidence="4 5">
    <name type="scientific">Desulfitobacterium dichloroeliminans (strain LMG P-21439 / DCA1)</name>
    <dbReference type="NCBI Taxonomy" id="871963"/>
    <lineage>
        <taxon>Bacteria</taxon>
        <taxon>Bacillati</taxon>
        <taxon>Bacillota</taxon>
        <taxon>Clostridia</taxon>
        <taxon>Eubacteriales</taxon>
        <taxon>Desulfitobacteriaceae</taxon>
        <taxon>Desulfitobacterium</taxon>
    </lineage>
</organism>
<dbReference type="EMBL" id="CP003344">
    <property type="protein sequence ID" value="AGA69652.1"/>
    <property type="molecule type" value="Genomic_DNA"/>
</dbReference>
<comment type="similarity">
    <text evidence="1 2">Belongs to the UPF0178 family.</text>
</comment>
<name>L0F8X8_DESDL</name>
<dbReference type="AlphaFoldDB" id="L0F8X8"/>
<protein>
    <recommendedName>
        <fullName evidence="2">UPF0178 protein Desdi_2219</fullName>
    </recommendedName>
</protein>
<dbReference type="HOGENOM" id="CLU_106619_0_0_9"/>
<dbReference type="PANTHER" id="PTHR35146:SF1">
    <property type="entry name" value="UPF0178 PROTEIN YAII"/>
    <property type="match status" value="1"/>
</dbReference>
<dbReference type="Pfam" id="PF02639">
    <property type="entry name" value="DUF188"/>
    <property type="match status" value="1"/>
</dbReference>
<dbReference type="PANTHER" id="PTHR35146">
    <property type="entry name" value="UPF0178 PROTEIN YAII"/>
    <property type="match status" value="1"/>
</dbReference>
<proteinExistence type="inferred from homology"/>
<dbReference type="eggNOG" id="COG1671">
    <property type="taxonomic scope" value="Bacteria"/>
</dbReference>
<feature type="compositionally biased region" description="Basic residues" evidence="3">
    <location>
        <begin position="112"/>
        <end position="123"/>
    </location>
</feature>
<gene>
    <name evidence="4" type="ordered locus">Desdi_2219</name>
</gene>
<dbReference type="OrthoDB" id="9798918at2"/>
<dbReference type="KEGG" id="ddl:Desdi_2219"/>